<dbReference type="InterPro" id="IPR050638">
    <property type="entry name" value="AA-Vitamin_Transporters"/>
</dbReference>
<dbReference type="AlphaFoldDB" id="A0A2M7QJE3"/>
<dbReference type="InterPro" id="IPR037185">
    <property type="entry name" value="EmrE-like"/>
</dbReference>
<evidence type="ECO:0000256" key="1">
    <source>
        <dbReference type="ARBA" id="ARBA00004141"/>
    </source>
</evidence>
<sequence length="238" mass="26080">TASKLDLFLIIFRATSYYLLGVVLNTQAILLTKISNVTLIGAVPITSLLGFIVLREKISFKKIALVCLSFVGALIVAVNNFSYFSIGFGELLALLSSLFISLSLISRKWQTKHLNDQETATLVLLISAAEIFVASLISNEGLPLHNWSFNTVGFLIAGGILIAGTSYFSNYGLARVDAVLSGNILMLEPVLASLFAFLIFKEMPLPKEIIGGLIIILSVVLMHRLEKHYNQNKKFVIT</sequence>
<reference evidence="9" key="1">
    <citation type="submission" date="2017-09" db="EMBL/GenBank/DDBJ databases">
        <title>Depth-based differentiation of microbial function through sediment-hosted aquifers and enrichment of novel symbionts in the deep terrestrial subsurface.</title>
        <authorList>
            <person name="Probst A.J."/>
            <person name="Ladd B."/>
            <person name="Jarett J.K."/>
            <person name="Geller-Mcgrath D.E."/>
            <person name="Sieber C.M.K."/>
            <person name="Emerson J.B."/>
            <person name="Anantharaman K."/>
            <person name="Thomas B.C."/>
            <person name="Malmstrom R."/>
            <person name="Stieglmeier M."/>
            <person name="Klingl A."/>
            <person name="Woyke T."/>
            <person name="Ryan C.M."/>
            <person name="Banfield J.F."/>
        </authorList>
    </citation>
    <scope>NUCLEOTIDE SEQUENCE [LARGE SCALE GENOMIC DNA]</scope>
</reference>
<evidence type="ECO:0000313" key="9">
    <source>
        <dbReference type="Proteomes" id="UP000229401"/>
    </source>
</evidence>
<feature type="domain" description="EamA" evidence="7">
    <location>
        <begin position="88"/>
        <end position="222"/>
    </location>
</feature>
<feature type="transmembrane region" description="Helical" evidence="6">
    <location>
        <begin position="180"/>
        <end position="200"/>
    </location>
</feature>
<comment type="similarity">
    <text evidence="2">Belongs to the EamA transporter family.</text>
</comment>
<feature type="transmembrane region" description="Helical" evidence="6">
    <location>
        <begin position="119"/>
        <end position="137"/>
    </location>
</feature>
<dbReference type="EMBL" id="PFLI01000035">
    <property type="protein sequence ID" value="PIY72432.1"/>
    <property type="molecule type" value="Genomic_DNA"/>
</dbReference>
<dbReference type="Pfam" id="PF00892">
    <property type="entry name" value="EamA"/>
    <property type="match status" value="1"/>
</dbReference>
<dbReference type="SUPFAM" id="SSF103481">
    <property type="entry name" value="Multidrug resistance efflux transporter EmrE"/>
    <property type="match status" value="2"/>
</dbReference>
<dbReference type="Proteomes" id="UP000229401">
    <property type="component" value="Unassembled WGS sequence"/>
</dbReference>
<feature type="transmembrane region" description="Helical" evidence="6">
    <location>
        <begin position="7"/>
        <end position="28"/>
    </location>
</feature>
<organism evidence="8 9">
    <name type="scientific">Candidatus Roizmanbacteria bacterium CG_4_10_14_0_8_um_filter_33_9</name>
    <dbReference type="NCBI Taxonomy" id="1974826"/>
    <lineage>
        <taxon>Bacteria</taxon>
        <taxon>Candidatus Roizmaniibacteriota</taxon>
    </lineage>
</organism>
<dbReference type="PANTHER" id="PTHR32322">
    <property type="entry name" value="INNER MEMBRANE TRANSPORTER"/>
    <property type="match status" value="1"/>
</dbReference>
<gene>
    <name evidence="8" type="ORF">COY87_01000</name>
</gene>
<feature type="transmembrane region" description="Helical" evidence="6">
    <location>
        <begin position="88"/>
        <end position="107"/>
    </location>
</feature>
<name>A0A2M7QJE3_9BACT</name>
<dbReference type="PANTHER" id="PTHR32322:SF2">
    <property type="entry name" value="EAMA DOMAIN-CONTAINING PROTEIN"/>
    <property type="match status" value="1"/>
</dbReference>
<dbReference type="GO" id="GO:0016020">
    <property type="term" value="C:membrane"/>
    <property type="evidence" value="ECO:0007669"/>
    <property type="project" value="UniProtKB-SubCell"/>
</dbReference>
<evidence type="ECO:0000256" key="5">
    <source>
        <dbReference type="ARBA" id="ARBA00023136"/>
    </source>
</evidence>
<evidence type="ECO:0000256" key="3">
    <source>
        <dbReference type="ARBA" id="ARBA00022692"/>
    </source>
</evidence>
<protein>
    <recommendedName>
        <fullName evidence="7">EamA domain-containing protein</fullName>
    </recommendedName>
</protein>
<accession>A0A2M7QJE3</accession>
<evidence type="ECO:0000256" key="4">
    <source>
        <dbReference type="ARBA" id="ARBA00022989"/>
    </source>
</evidence>
<proteinExistence type="inferred from homology"/>
<evidence type="ECO:0000259" key="7">
    <source>
        <dbReference type="Pfam" id="PF00892"/>
    </source>
</evidence>
<dbReference type="Gene3D" id="1.10.3730.20">
    <property type="match status" value="1"/>
</dbReference>
<evidence type="ECO:0000313" key="8">
    <source>
        <dbReference type="EMBL" id="PIY72432.1"/>
    </source>
</evidence>
<keyword evidence="4 6" id="KW-1133">Transmembrane helix</keyword>
<feature type="transmembrane region" description="Helical" evidence="6">
    <location>
        <begin position="149"/>
        <end position="168"/>
    </location>
</feature>
<evidence type="ECO:0000256" key="2">
    <source>
        <dbReference type="ARBA" id="ARBA00007362"/>
    </source>
</evidence>
<comment type="subcellular location">
    <subcellularLocation>
        <location evidence="1">Membrane</location>
        <topology evidence="1">Multi-pass membrane protein</topology>
    </subcellularLocation>
</comment>
<feature type="transmembrane region" description="Helical" evidence="6">
    <location>
        <begin position="206"/>
        <end position="225"/>
    </location>
</feature>
<feature type="non-terminal residue" evidence="8">
    <location>
        <position position="1"/>
    </location>
</feature>
<feature type="transmembrane region" description="Helical" evidence="6">
    <location>
        <begin position="34"/>
        <end position="54"/>
    </location>
</feature>
<keyword evidence="5 6" id="KW-0472">Membrane</keyword>
<evidence type="ECO:0000256" key="6">
    <source>
        <dbReference type="SAM" id="Phobius"/>
    </source>
</evidence>
<comment type="caution">
    <text evidence="8">The sequence shown here is derived from an EMBL/GenBank/DDBJ whole genome shotgun (WGS) entry which is preliminary data.</text>
</comment>
<keyword evidence="3 6" id="KW-0812">Transmembrane</keyword>
<feature type="transmembrane region" description="Helical" evidence="6">
    <location>
        <begin position="63"/>
        <end position="82"/>
    </location>
</feature>
<dbReference type="InterPro" id="IPR000620">
    <property type="entry name" value="EamA_dom"/>
</dbReference>